<reference evidence="3 4" key="1">
    <citation type="submission" date="2020-08" db="EMBL/GenBank/DDBJ databases">
        <title>Genomic Encyclopedia of Type Strains, Phase IV (KMG-IV): sequencing the most valuable type-strain genomes for metagenomic binning, comparative biology and taxonomic classification.</title>
        <authorList>
            <person name="Goeker M."/>
        </authorList>
    </citation>
    <scope>NUCLEOTIDE SEQUENCE [LARGE SCALE GENOMIC DNA]</scope>
    <source>
        <strain evidence="3 4">DSM 105074</strain>
    </source>
</reference>
<evidence type="ECO:0000256" key="1">
    <source>
        <dbReference type="SAM" id="SignalP"/>
    </source>
</evidence>
<protein>
    <recommendedName>
        <fullName evidence="2">DUF5723 domain-containing protein</fullName>
    </recommendedName>
</protein>
<dbReference type="Pfam" id="PF18990">
    <property type="entry name" value="DUF5723"/>
    <property type="match status" value="1"/>
</dbReference>
<keyword evidence="1" id="KW-0732">Signal</keyword>
<keyword evidence="4" id="KW-1185">Reference proteome</keyword>
<dbReference type="RefSeq" id="WP_184174672.1">
    <property type="nucleotide sequence ID" value="NZ_JACHGF010000004.1"/>
</dbReference>
<evidence type="ECO:0000313" key="3">
    <source>
        <dbReference type="EMBL" id="MBB5284709.1"/>
    </source>
</evidence>
<dbReference type="AlphaFoldDB" id="A0A840TYJ0"/>
<proteinExistence type="predicted"/>
<dbReference type="EMBL" id="JACHGF010000004">
    <property type="protein sequence ID" value="MBB5284709.1"/>
    <property type="molecule type" value="Genomic_DNA"/>
</dbReference>
<feature type="domain" description="DUF5723" evidence="2">
    <location>
        <begin position="42"/>
        <end position="442"/>
    </location>
</feature>
<feature type="signal peptide" evidence="1">
    <location>
        <begin position="1"/>
        <end position="21"/>
    </location>
</feature>
<evidence type="ECO:0000313" key="4">
    <source>
        <dbReference type="Proteomes" id="UP000557307"/>
    </source>
</evidence>
<evidence type="ECO:0000259" key="2">
    <source>
        <dbReference type="Pfam" id="PF18990"/>
    </source>
</evidence>
<name>A0A840TYJ0_9BACT</name>
<sequence length="478" mass="53179">MKYLRWLLLLGTCAGLSPVQAQQVPGLQYSNYGGLYRATYNPAILGGSRYRWQINLTTLGSTINNRYFIFFGRNALLYPLLAPHSTDELYGRSRTMSSVTQGGAVNLASEIRWPSVLFSVGKAHGFAFQLRSRGFVQGSNIPRALQTMYFRRLDTPATPTADEAWGDFGLMQQSFSEASFSYGLQLINLHAHKLKVGGTLKRVFGARLGYLQGRADRYAIRLIPGTEDEKELTVENLAYESGYSHPNQALRLGALFNARSYAQGWGYDLGASYELGSYWNRLQEEDDARPGYLIRVAASLTDVGSIRYRTAQGTVQAGQQQRVTIRQAELETLGDEGADGFARLFPVQQESTLLGDAALPAALHLEVDVQLIKSFFLNVAQTRPYQAPTHQAPESALALRQPNSFTVTPRFEDEDSDFAFPISFLEGNERVSIGFLAHFGPLHVGFSNLNGLLSRKPGMLRATYAYLGFSAWKFKDRK</sequence>
<gene>
    <name evidence="3" type="ORF">HNQ92_002857</name>
</gene>
<dbReference type="Proteomes" id="UP000557307">
    <property type="component" value="Unassembled WGS sequence"/>
</dbReference>
<feature type="chain" id="PRO_5032452269" description="DUF5723 domain-containing protein" evidence="1">
    <location>
        <begin position="22"/>
        <end position="478"/>
    </location>
</feature>
<comment type="caution">
    <text evidence="3">The sequence shown here is derived from an EMBL/GenBank/DDBJ whole genome shotgun (WGS) entry which is preliminary data.</text>
</comment>
<dbReference type="InterPro" id="IPR043781">
    <property type="entry name" value="DUF5723"/>
</dbReference>
<organism evidence="3 4">
    <name type="scientific">Rhabdobacter roseus</name>
    <dbReference type="NCBI Taxonomy" id="1655419"/>
    <lineage>
        <taxon>Bacteria</taxon>
        <taxon>Pseudomonadati</taxon>
        <taxon>Bacteroidota</taxon>
        <taxon>Cytophagia</taxon>
        <taxon>Cytophagales</taxon>
        <taxon>Cytophagaceae</taxon>
        <taxon>Rhabdobacter</taxon>
    </lineage>
</organism>
<accession>A0A840TYJ0</accession>